<comment type="caution">
    <text evidence="1">The sequence shown here is derived from an EMBL/GenBank/DDBJ whole genome shotgun (WGS) entry which is preliminary data.</text>
</comment>
<proteinExistence type="predicted"/>
<dbReference type="Proteomes" id="UP000289152">
    <property type="component" value="Unassembled WGS sequence"/>
</dbReference>
<dbReference type="InParanoid" id="A0A4Q1BH00"/>
<gene>
    <name evidence="1" type="ORF">M231_05837</name>
</gene>
<dbReference type="EMBL" id="SDIL01000084">
    <property type="protein sequence ID" value="RXK36863.1"/>
    <property type="molecule type" value="Genomic_DNA"/>
</dbReference>
<dbReference type="VEuPathDB" id="FungiDB:TREMEDRAFT_65595"/>
<keyword evidence="2" id="KW-1185">Reference proteome</keyword>
<protein>
    <submittedName>
        <fullName evidence="1">Uncharacterized protein</fullName>
    </submittedName>
</protein>
<evidence type="ECO:0000313" key="1">
    <source>
        <dbReference type="EMBL" id="RXK36863.1"/>
    </source>
</evidence>
<organism evidence="1 2">
    <name type="scientific">Tremella mesenterica</name>
    <name type="common">Jelly fungus</name>
    <dbReference type="NCBI Taxonomy" id="5217"/>
    <lineage>
        <taxon>Eukaryota</taxon>
        <taxon>Fungi</taxon>
        <taxon>Dikarya</taxon>
        <taxon>Basidiomycota</taxon>
        <taxon>Agaricomycotina</taxon>
        <taxon>Tremellomycetes</taxon>
        <taxon>Tremellales</taxon>
        <taxon>Tremellaceae</taxon>
        <taxon>Tremella</taxon>
    </lineage>
</organism>
<evidence type="ECO:0000313" key="2">
    <source>
        <dbReference type="Proteomes" id="UP000289152"/>
    </source>
</evidence>
<dbReference type="AlphaFoldDB" id="A0A4Q1BH00"/>
<reference evidence="1 2" key="1">
    <citation type="submission" date="2016-06" db="EMBL/GenBank/DDBJ databases">
        <title>Evolution of pathogenesis and genome organization in the Tremellales.</title>
        <authorList>
            <person name="Cuomo C."/>
            <person name="Litvintseva A."/>
            <person name="Heitman J."/>
            <person name="Chen Y."/>
            <person name="Sun S."/>
            <person name="Springer D."/>
            <person name="Dromer F."/>
            <person name="Young S."/>
            <person name="Zeng Q."/>
            <person name="Chapman S."/>
            <person name="Gujja S."/>
            <person name="Saif S."/>
            <person name="Birren B."/>
        </authorList>
    </citation>
    <scope>NUCLEOTIDE SEQUENCE [LARGE SCALE GENOMIC DNA]</scope>
    <source>
        <strain evidence="1 2">ATCC 28783</strain>
    </source>
</reference>
<accession>A0A4Q1BH00</accession>
<sequence length="225" mass="26140">MPSVNVDRLSFYGILDRDTPYKHPIFREREISETIYQALSLAERQEWAMENVSRVVKTVQKMIEVEDDLQVQMTAEISDYLRTENEDRTDLENEYLHIYQEEFAQNSLRQKQKGMALLAEVGILHTTSQAEGSSSDFPTPRKMLNHTYYTVRGWTARGRTIDEAFIQALSNTLLAGVLYDNSPWDFDAVSGQMEYQSEADVDDETRNLQLDELYKSFEIQHTPHV</sequence>
<name>A0A4Q1BH00_TREME</name>